<dbReference type="InterPro" id="IPR036271">
    <property type="entry name" value="Tet_transcr_reg_TetR-rel_C_sf"/>
</dbReference>
<dbReference type="PANTHER" id="PTHR30055:SF240">
    <property type="entry name" value="HTH-TYPE TRANSCRIPTIONAL REGULATOR ACRR"/>
    <property type="match status" value="1"/>
</dbReference>
<name>A0ABP9Q6W4_9PSEU</name>
<evidence type="ECO:0000256" key="3">
    <source>
        <dbReference type="ARBA" id="ARBA00023163"/>
    </source>
</evidence>
<dbReference type="Proteomes" id="UP001428817">
    <property type="component" value="Unassembled WGS sequence"/>
</dbReference>
<protein>
    <submittedName>
        <fullName evidence="5">TetR/AcrR family transcriptional regulator</fullName>
    </submittedName>
</protein>
<dbReference type="RefSeq" id="WP_185059278.1">
    <property type="nucleotide sequence ID" value="NZ_BAABJP010000015.1"/>
</dbReference>
<dbReference type="Gene3D" id="1.10.357.10">
    <property type="entry name" value="Tetracycline Repressor, domain 2"/>
    <property type="match status" value="1"/>
</dbReference>
<gene>
    <name evidence="5" type="ORF">GCM10023321_36190</name>
</gene>
<accession>A0ABP9Q6W4</accession>
<keyword evidence="3" id="KW-0804">Transcription</keyword>
<keyword evidence="6" id="KW-1185">Reference proteome</keyword>
<organism evidence="5 6">
    <name type="scientific">Pseudonocardia eucalypti</name>
    <dbReference type="NCBI Taxonomy" id="648755"/>
    <lineage>
        <taxon>Bacteria</taxon>
        <taxon>Bacillati</taxon>
        <taxon>Actinomycetota</taxon>
        <taxon>Actinomycetes</taxon>
        <taxon>Pseudonocardiales</taxon>
        <taxon>Pseudonocardiaceae</taxon>
        <taxon>Pseudonocardia</taxon>
    </lineage>
</organism>
<evidence type="ECO:0000256" key="1">
    <source>
        <dbReference type="ARBA" id="ARBA00023015"/>
    </source>
</evidence>
<sequence>MSVLAEGELTAKGRATRARLLDCARAEAIAGDGHLELATVAKAAGVAPSLVHRYFGSKAGLVSALVNDYFDRYHAEVLDENMDDEGDWATHERVRLERGVAFHYADPFTAVLYGRLGREAEVARTEAARISSVVELAARSIRRAQAKGELPAEVDPMLAGAAMFGAIQRVMVEAVRREKPPPPELVVDVLWRQVAASVNIAP</sequence>
<evidence type="ECO:0000313" key="5">
    <source>
        <dbReference type="EMBL" id="GAA5157650.1"/>
    </source>
</evidence>
<dbReference type="InterPro" id="IPR001647">
    <property type="entry name" value="HTH_TetR"/>
</dbReference>
<evidence type="ECO:0000256" key="2">
    <source>
        <dbReference type="ARBA" id="ARBA00023125"/>
    </source>
</evidence>
<proteinExistence type="predicted"/>
<comment type="caution">
    <text evidence="5">The sequence shown here is derived from an EMBL/GenBank/DDBJ whole genome shotgun (WGS) entry which is preliminary data.</text>
</comment>
<keyword evidence="2" id="KW-0238">DNA-binding</keyword>
<evidence type="ECO:0000313" key="6">
    <source>
        <dbReference type="Proteomes" id="UP001428817"/>
    </source>
</evidence>
<dbReference type="Pfam" id="PF00440">
    <property type="entry name" value="TetR_N"/>
    <property type="match status" value="1"/>
</dbReference>
<feature type="domain" description="HTH tetR-type" evidence="4">
    <location>
        <begin position="35"/>
        <end position="65"/>
    </location>
</feature>
<dbReference type="InterPro" id="IPR050109">
    <property type="entry name" value="HTH-type_TetR-like_transc_reg"/>
</dbReference>
<dbReference type="SUPFAM" id="SSF48498">
    <property type="entry name" value="Tetracyclin repressor-like, C-terminal domain"/>
    <property type="match status" value="1"/>
</dbReference>
<dbReference type="EMBL" id="BAABJP010000015">
    <property type="protein sequence ID" value="GAA5157650.1"/>
    <property type="molecule type" value="Genomic_DNA"/>
</dbReference>
<dbReference type="PANTHER" id="PTHR30055">
    <property type="entry name" value="HTH-TYPE TRANSCRIPTIONAL REGULATOR RUTR"/>
    <property type="match status" value="1"/>
</dbReference>
<keyword evidence="1" id="KW-0805">Transcription regulation</keyword>
<dbReference type="SUPFAM" id="SSF46689">
    <property type="entry name" value="Homeodomain-like"/>
    <property type="match status" value="1"/>
</dbReference>
<reference evidence="6" key="1">
    <citation type="journal article" date="2019" name="Int. J. Syst. Evol. Microbiol.">
        <title>The Global Catalogue of Microorganisms (GCM) 10K type strain sequencing project: providing services to taxonomists for standard genome sequencing and annotation.</title>
        <authorList>
            <consortium name="The Broad Institute Genomics Platform"/>
            <consortium name="The Broad Institute Genome Sequencing Center for Infectious Disease"/>
            <person name="Wu L."/>
            <person name="Ma J."/>
        </authorList>
    </citation>
    <scope>NUCLEOTIDE SEQUENCE [LARGE SCALE GENOMIC DNA]</scope>
    <source>
        <strain evidence="6">JCM 18303</strain>
    </source>
</reference>
<evidence type="ECO:0000259" key="4">
    <source>
        <dbReference type="Pfam" id="PF00440"/>
    </source>
</evidence>
<dbReference type="Gene3D" id="1.10.10.60">
    <property type="entry name" value="Homeodomain-like"/>
    <property type="match status" value="1"/>
</dbReference>
<dbReference type="InterPro" id="IPR009057">
    <property type="entry name" value="Homeodomain-like_sf"/>
</dbReference>